<dbReference type="Proteomes" id="UP000654918">
    <property type="component" value="Unassembled WGS sequence"/>
</dbReference>
<proteinExistence type="predicted"/>
<dbReference type="AlphaFoldDB" id="A0A8H6KMR2"/>
<reference evidence="2" key="1">
    <citation type="journal article" date="2020" name="Phytopathology">
        <title>Genome Sequence Resources of Colletotrichum truncatum, C. plurivorum, C. musicola, and C. sojae: Four Species Pathogenic to Soybean (Glycine max).</title>
        <authorList>
            <person name="Rogerio F."/>
            <person name="Boufleur T.R."/>
            <person name="Ciampi-Guillardi M."/>
            <person name="Sukno S.A."/>
            <person name="Thon M.R."/>
            <person name="Massola Junior N.S."/>
            <person name="Baroncelli R."/>
        </authorList>
    </citation>
    <scope>NUCLEOTIDE SEQUENCE</scope>
    <source>
        <strain evidence="2">LFN00145</strain>
    </source>
</reference>
<keyword evidence="3" id="KW-1185">Reference proteome</keyword>
<gene>
    <name evidence="2" type="ORF">CPLU01_05018</name>
</gene>
<protein>
    <submittedName>
        <fullName evidence="2">Uncharacterized protein</fullName>
    </submittedName>
</protein>
<feature type="region of interest" description="Disordered" evidence="1">
    <location>
        <begin position="1"/>
        <end position="30"/>
    </location>
</feature>
<evidence type="ECO:0000256" key="1">
    <source>
        <dbReference type="SAM" id="MobiDB-lite"/>
    </source>
</evidence>
<evidence type="ECO:0000313" key="2">
    <source>
        <dbReference type="EMBL" id="KAF6834382.1"/>
    </source>
</evidence>
<comment type="caution">
    <text evidence="2">The sequence shown here is derived from an EMBL/GenBank/DDBJ whole genome shotgun (WGS) entry which is preliminary data.</text>
</comment>
<name>A0A8H6KMR2_9PEZI</name>
<feature type="region of interest" description="Disordered" evidence="1">
    <location>
        <begin position="67"/>
        <end position="87"/>
    </location>
</feature>
<sequence length="87" mass="8980">MPCINEPAMQGSASASSRILGASGGWDKEGPSCTKVACLSTHNHRRGSRILAGGNVEVPQLKTPEALRSSSLPKGEMKAMNSSGVSL</sequence>
<dbReference type="EMBL" id="WIGO01000049">
    <property type="protein sequence ID" value="KAF6834382.1"/>
    <property type="molecule type" value="Genomic_DNA"/>
</dbReference>
<organism evidence="2 3">
    <name type="scientific">Colletotrichum plurivorum</name>
    <dbReference type="NCBI Taxonomy" id="2175906"/>
    <lineage>
        <taxon>Eukaryota</taxon>
        <taxon>Fungi</taxon>
        <taxon>Dikarya</taxon>
        <taxon>Ascomycota</taxon>
        <taxon>Pezizomycotina</taxon>
        <taxon>Sordariomycetes</taxon>
        <taxon>Hypocreomycetidae</taxon>
        <taxon>Glomerellales</taxon>
        <taxon>Glomerellaceae</taxon>
        <taxon>Colletotrichum</taxon>
        <taxon>Colletotrichum orchidearum species complex</taxon>
    </lineage>
</organism>
<accession>A0A8H6KMR2</accession>
<evidence type="ECO:0000313" key="3">
    <source>
        <dbReference type="Proteomes" id="UP000654918"/>
    </source>
</evidence>